<feature type="compositionally biased region" description="Basic and acidic residues" evidence="1">
    <location>
        <begin position="55"/>
        <end position="66"/>
    </location>
</feature>
<accession>A0A0J8WKX7</accession>
<dbReference type="EMBL" id="LZHX01000069">
    <property type="protein sequence ID" value="OBF17531.1"/>
    <property type="molecule type" value="Genomic_DNA"/>
</dbReference>
<evidence type="ECO:0000313" key="3">
    <source>
        <dbReference type="EMBL" id="OBF17531.1"/>
    </source>
</evidence>
<feature type="region of interest" description="Disordered" evidence="1">
    <location>
        <begin position="39"/>
        <end position="66"/>
    </location>
</feature>
<evidence type="ECO:0000313" key="4">
    <source>
        <dbReference type="Proteomes" id="UP000037594"/>
    </source>
</evidence>
<proteinExistence type="predicted"/>
<name>A0A0J8WKX7_9MYCO</name>
<dbReference type="PATRIC" id="fig|451644.5.peg.7029"/>
<dbReference type="AlphaFoldDB" id="A0A0J8WKX7"/>
<dbReference type="EMBL" id="LFOD01000084">
    <property type="protein sequence ID" value="KMV13644.1"/>
    <property type="molecule type" value="Genomic_DNA"/>
</dbReference>
<dbReference type="Proteomes" id="UP000037594">
    <property type="component" value="Unassembled WGS sequence"/>
</dbReference>
<dbReference type="RefSeq" id="WP_019347186.1">
    <property type="nucleotide sequence ID" value="NZ_AGSZ01000505.1"/>
</dbReference>
<evidence type="ECO:0000313" key="5">
    <source>
        <dbReference type="Proteomes" id="UP000093779"/>
    </source>
</evidence>
<dbReference type="Proteomes" id="UP000093779">
    <property type="component" value="Unassembled WGS sequence"/>
</dbReference>
<reference evidence="3 5" key="2">
    <citation type="submission" date="2016-06" db="EMBL/GenBank/DDBJ databases">
        <authorList>
            <person name="Kjaerup R.B."/>
            <person name="Dalgaard T.S."/>
            <person name="Juul-Madsen H.R."/>
        </authorList>
    </citation>
    <scope>NUCLEOTIDE SEQUENCE [LARGE SCALE GENOMIC DNA]</scope>
    <source>
        <strain evidence="3 5">ACS1953</strain>
    </source>
</reference>
<gene>
    <name evidence="3" type="ORF">A5726_19895</name>
    <name evidence="2" type="ORF">ACT17_34185</name>
</gene>
<protein>
    <submittedName>
        <fullName evidence="2">Uncharacterized protein</fullName>
    </submittedName>
</protein>
<organism evidence="2 4">
    <name type="scientific">Mycolicibacterium conceptionense</name>
    <dbReference type="NCBI Taxonomy" id="451644"/>
    <lineage>
        <taxon>Bacteria</taxon>
        <taxon>Bacillati</taxon>
        <taxon>Actinomycetota</taxon>
        <taxon>Actinomycetes</taxon>
        <taxon>Mycobacteriales</taxon>
        <taxon>Mycobacteriaceae</taxon>
        <taxon>Mycolicibacterium</taxon>
    </lineage>
</organism>
<comment type="caution">
    <text evidence="2">The sequence shown here is derived from an EMBL/GenBank/DDBJ whole genome shotgun (WGS) entry which is preliminary data.</text>
</comment>
<evidence type="ECO:0000256" key="1">
    <source>
        <dbReference type="SAM" id="MobiDB-lite"/>
    </source>
</evidence>
<dbReference type="OrthoDB" id="9870982at2"/>
<evidence type="ECO:0000313" key="2">
    <source>
        <dbReference type="EMBL" id="KMV13644.1"/>
    </source>
</evidence>
<reference evidence="2 4" key="1">
    <citation type="submission" date="2015-06" db="EMBL/GenBank/DDBJ databases">
        <title>Genome sequence of Mycobacterium conceptionense strain MLE.</title>
        <authorList>
            <person name="Greninger A.L."/>
            <person name="Cunningham G."/>
            <person name="Chiu C.Y."/>
            <person name="Miller S."/>
        </authorList>
    </citation>
    <scope>NUCLEOTIDE SEQUENCE [LARGE SCALE GENOMIC DNA]</scope>
    <source>
        <strain evidence="2 4">MLE</strain>
    </source>
</reference>
<sequence>MDCPPEKTQAGVQPAAKCQAVIKKIAARATTASAKLENRQVPAGHVRSAGVQRLLSERQGREHRPR</sequence>